<organism evidence="4 5">
    <name type="scientific">Kitasatospora kazusensis</name>
    <dbReference type="NCBI Taxonomy" id="407974"/>
    <lineage>
        <taxon>Bacteria</taxon>
        <taxon>Bacillati</taxon>
        <taxon>Actinomycetota</taxon>
        <taxon>Actinomycetes</taxon>
        <taxon>Kitasatosporales</taxon>
        <taxon>Streptomycetaceae</taxon>
        <taxon>Kitasatospora</taxon>
    </lineage>
</organism>
<keyword evidence="5" id="KW-1185">Reference proteome</keyword>
<dbReference type="NCBIfam" id="TIGR03696">
    <property type="entry name" value="Rhs_assc_core"/>
    <property type="match status" value="1"/>
</dbReference>
<name>A0ABN2Z4P9_9ACTN</name>
<dbReference type="Pfam" id="PF07591">
    <property type="entry name" value="PT-HINT"/>
    <property type="match status" value="1"/>
</dbReference>
<dbReference type="InterPro" id="IPR022385">
    <property type="entry name" value="Rhs_assc_core"/>
</dbReference>
<dbReference type="InterPro" id="IPR035992">
    <property type="entry name" value="Ricin_B-like_lectins"/>
</dbReference>
<evidence type="ECO:0000259" key="3">
    <source>
        <dbReference type="SMART" id="SM00458"/>
    </source>
</evidence>
<feature type="region of interest" description="Disordered" evidence="1">
    <location>
        <begin position="949"/>
        <end position="986"/>
    </location>
</feature>
<feature type="region of interest" description="Disordered" evidence="1">
    <location>
        <begin position="60"/>
        <end position="84"/>
    </location>
</feature>
<feature type="compositionally biased region" description="Polar residues" evidence="1">
    <location>
        <begin position="2130"/>
        <end position="2147"/>
    </location>
</feature>
<evidence type="ECO:0000313" key="5">
    <source>
        <dbReference type="Proteomes" id="UP001422759"/>
    </source>
</evidence>
<dbReference type="SMART" id="SM00306">
    <property type="entry name" value="HintN"/>
    <property type="match status" value="1"/>
</dbReference>
<dbReference type="NCBIfam" id="TIGR01643">
    <property type="entry name" value="YD_repeat_2x"/>
    <property type="match status" value="1"/>
</dbReference>
<dbReference type="PANTHER" id="PTHR32305:SF17">
    <property type="entry name" value="TRNA NUCLEASE WAPA"/>
    <property type="match status" value="1"/>
</dbReference>
<dbReference type="PANTHER" id="PTHR32305">
    <property type="match status" value="1"/>
</dbReference>
<accession>A0ABN2Z4P9</accession>
<dbReference type="Pfam" id="PF00652">
    <property type="entry name" value="Ricin_B_lectin"/>
    <property type="match status" value="1"/>
</dbReference>
<evidence type="ECO:0000256" key="1">
    <source>
        <dbReference type="SAM" id="MobiDB-lite"/>
    </source>
</evidence>
<dbReference type="InterPro" id="IPR003587">
    <property type="entry name" value="Hint_dom_N"/>
</dbReference>
<dbReference type="PROSITE" id="PS50231">
    <property type="entry name" value="RICIN_B_LECTIN"/>
    <property type="match status" value="1"/>
</dbReference>
<feature type="region of interest" description="Disordered" evidence="1">
    <location>
        <begin position="2130"/>
        <end position="2155"/>
    </location>
</feature>
<dbReference type="Proteomes" id="UP001422759">
    <property type="component" value="Unassembled WGS sequence"/>
</dbReference>
<feature type="region of interest" description="Disordered" evidence="1">
    <location>
        <begin position="1238"/>
        <end position="1258"/>
    </location>
</feature>
<feature type="compositionally biased region" description="Low complexity" evidence="1">
    <location>
        <begin position="1785"/>
        <end position="1802"/>
    </location>
</feature>
<dbReference type="SMART" id="SM00458">
    <property type="entry name" value="RICIN"/>
    <property type="match status" value="1"/>
</dbReference>
<dbReference type="SUPFAM" id="SSF51294">
    <property type="entry name" value="Hedgehog/intein (Hint) domain"/>
    <property type="match status" value="1"/>
</dbReference>
<feature type="compositionally biased region" description="Polar residues" evidence="1">
    <location>
        <begin position="1755"/>
        <end position="1784"/>
    </location>
</feature>
<dbReference type="InterPro" id="IPR006530">
    <property type="entry name" value="YD"/>
</dbReference>
<gene>
    <name evidence="4" type="ORF">GCM10009760_16460</name>
</gene>
<dbReference type="EMBL" id="BAAANT010000007">
    <property type="protein sequence ID" value="GAA2136746.1"/>
    <property type="molecule type" value="Genomic_DNA"/>
</dbReference>
<sequence length="2611" mass="273020">MFGVRTRLHWIKGARGRRWGRGGTVAVATAAAMSLIVPTASAEIVVGGYHYTGKVWPGDPLPKQPKVKGHAANSPGHTGSAPLQAGARPMAAHAAVAPQWPAASASTVDLTSSAAKSLGAGSRAASAAAAAGADLVRAGSSPVSVGAVPSQQMGAQARSMLSMVTPFTPPTSVKVQLADRAGAQAANVDGLLVGLTRADGQSSAGGLSVSLDYGSVAQAYGGAWASRLQLVAMPSCALTTPQLAQCRTQHPLDFTNDTAGHKLTTTVGLSAAQRTASAFAAPSAGTAALTSGVAVAAISGAGGSQGSYTATSLSPSGSWSQSSSGAFTYNYSITSPPSLGGNAPTVGLSYNSQSIDGETSGRNSQSSWIGDGWNYSPGFIERSFKPCTADGITGSGDECWAGYNATISLGSHTGRLVPEDTSAPGLGKSKVYHLLGDDGTKVEDLSGASNGLWNGEYFKVTTTDGTSYYLGANHAPNTTSDAATNSAWGVPVYHPNSGDPCYDSAKGSSSTCNQPVGYRFNLDFVVDPQGNVQRYDWAAETNWYNMGYGQVAASGGAGTLTSYTRGGYLTQISYGYQLADEAAGRDPAAQVLFNPDYPAAQRCTTSDTVCQSSNLSSSTAVNWPDVPYDLNCPSTDTTSGTGSSVCQVASPTFWSTVRLREITTRVKTSTGWQNVDSYALSQAFSDAGGTADPVTGQTGIDGNPQDVGAIQSVMWLSAIQHTGQDTSAGGSGPTQLDPVTFMGQETDNRVDGPSPAAPPLYHPRITSIQTETGESIAVTYRAPECSRTSNHMPPSPDSDTMACYQAYWSPPGAKPIADWFQKTLVSQITDNDTTKAGSPQKVTNYTYDGPAWHRDDSDLTDDQYRTWDQFRGFRTITITSGKAPDPITKSVTTYLQGMDGDYKADGTTRSVQVGTTLSQAPTNEPLTTDSDWLAGTALETDTYTQDGGTITAKTIADPSTLTSEVSSPRTAYTTDTSSTRPPLSTLPDLTARRIKTAGSRSVGLMSDGKTWRTTQTSTTYDDSGRPWTIDAKGDLSVPAQETCTTTTYATPPSSNPMMASYPARVLRVSGPCSTTPSTSTTLSDERLFYDGDGTITNPGQPGVIGQTGTTVGNTSAVQQLASYDASGNPVYRTMQAVTHDQYGRAIDTASLAGTSAKTAYLPDHGILPTSVMSTNALGWTQTTTLDPARSLALKSLDANNRVTAATYDALGRHTQVWTPGRDQATQTPDKTFSYAIHGTRPTPTTAPDPSSVTTQTLRDDGSYNTAVTIYDGYLQARQTQTTTADNSVGRLVSSTWYDSHGWATTSIPTWSDTITAPGSTLFVEAENSVPSETKTVFDGLGRVTASQLYSSASLLWQSTTNYPGVDEVDTTPPPGASATSTFTNALGQTTSSVVHGGTGIGDVTTRYTYTPDGKPATTVDNAGNTWTYTYNLLGQQTAQTDPDSGNSSTTYDQLGRIATTTDGRNQTLSFTYDILSRKTGEYSGTNTTDATKQLTGYTYDTLAKGYPTSATRYIGGSGTGSSAYTQAVTGYNTAYQPTGSTVTIPAAETKLANTYTVGATYSPTVGLLSNTNYNADGGLAAESVGYGYDLQGLQVSSGSGRFTHYLDAAYYSPLGQIEQSTYGNAGSQLSTAQTWDAATGRLTKNSVRLQTATANPIDYTTYGYDPAGNLTSVTDAQSSGGTDLTTDNQCFTYDGLDRLTTAWTDTKGTTAPTAGQLSHCTTPAPTPATIGGPTPYWQSWQYDLLGDRTQQVQHDITGNTSKDSTQTSSYRGSGTTAAPQPNTLSSVTSTTPATGTVTQTPSYDSAGNTTSRATKTTIVSSGGTCVDGYNANKTPGTQVYVYTCNQSNPQQWSYQTSTLQLYGKCAAIVGNQTSGNPIQLAACAVSNPQTWQIRPDGTIYNPAANLCLDTANGTTVSGTGLVASTCKAAPSQKWTTNNTAAAPGASQTLTYDAEGRTATVTTTQGTGVSQHTDYLYDASGGLLIQHGPTSTVLYLFGGAEQLTLNTTTSPTTVSGLRYYHNPDGTVIVRSSTGTLTYQPTNPQHTSGLQVDAGTMAVTRRSFDPYGNPRGTAPTAWADNHGYLGQPTDTTTGLNLLGARNYDATLGRFLSTDPILEAGDPNQMGGYTYAANNPTTGSDPNGLQNEANQGGDDAYKGPNNVGNIDNVYGGLDTGDDGNGGGDSGPTCHGGGKFTCDVQDAHAMVGSSPKGGFSFSKAFAAVGDALIGWINTINPAARLANAASGALNRAGAPAPQPVTTSDHPFADTFHVDRNSNGYKAAYVVTTLATLATGADGAVDIVADVGRFIKAGTTESGSLGSSVKTVIQGLKSDSEIVTSTSSIDHDLPGNEGCSFSSDTPVLMGDGSSKAIGQIHVGDQVEAADPASGKNTGQRTVTATWTNHDTDLLDLKIKLEDGSTATIHTTDNHPFWDDSTHEWVAAGRLPIGHALVTAAGGHVVVLAEQPVPGAADMHNLTVNQLHTYYVLAGTTPVLVHNSNCQFWSPTDYNGQRIYQRDDLVNPDYFSPADKYGRGNLKRMQQGLAPMGPDDKPLNLHHMLQTQDGPIAEVTHSMHFGNYNQLHWKAGTKIPSGIDRDAFNAWKSQYWKDRAAGFGE</sequence>
<dbReference type="Gene3D" id="2.180.10.10">
    <property type="entry name" value="RHS repeat-associated core"/>
    <property type="match status" value="2"/>
</dbReference>
<dbReference type="InterPro" id="IPR026834">
    <property type="entry name" value="LHH"/>
</dbReference>
<dbReference type="InterPro" id="IPR000772">
    <property type="entry name" value="Ricin_B_lectin"/>
</dbReference>
<feature type="compositionally biased region" description="Polar residues" evidence="1">
    <location>
        <begin position="1241"/>
        <end position="1258"/>
    </location>
</feature>
<proteinExistence type="predicted"/>
<evidence type="ECO:0008006" key="6">
    <source>
        <dbReference type="Google" id="ProtNLM"/>
    </source>
</evidence>
<dbReference type="SUPFAM" id="SSF50370">
    <property type="entry name" value="Ricin B-like lectins"/>
    <property type="match status" value="1"/>
</dbReference>
<dbReference type="Gene3D" id="2.170.16.10">
    <property type="entry name" value="Hedgehog/Intein (Hint) domain"/>
    <property type="match status" value="1"/>
</dbReference>
<feature type="domain" description="Hint" evidence="2">
    <location>
        <begin position="2349"/>
        <end position="2451"/>
    </location>
</feature>
<evidence type="ECO:0000259" key="2">
    <source>
        <dbReference type="SMART" id="SM00306"/>
    </source>
</evidence>
<evidence type="ECO:0000313" key="4">
    <source>
        <dbReference type="EMBL" id="GAA2136746.1"/>
    </source>
</evidence>
<reference evidence="4 5" key="1">
    <citation type="journal article" date="2019" name="Int. J. Syst. Evol. Microbiol.">
        <title>The Global Catalogue of Microorganisms (GCM) 10K type strain sequencing project: providing services to taxonomists for standard genome sequencing and annotation.</title>
        <authorList>
            <consortium name="The Broad Institute Genomics Platform"/>
            <consortium name="The Broad Institute Genome Sequencing Center for Infectious Disease"/>
            <person name="Wu L."/>
            <person name="Ma J."/>
        </authorList>
    </citation>
    <scope>NUCLEOTIDE SEQUENCE [LARGE SCALE GENOMIC DNA]</scope>
    <source>
        <strain evidence="4 5">JCM 14560</strain>
    </source>
</reference>
<protein>
    <recommendedName>
        <fullName evidence="6">RHS repeat-associated protein</fullName>
    </recommendedName>
</protein>
<dbReference type="InterPro" id="IPR050708">
    <property type="entry name" value="T6SS_VgrG/RHS"/>
</dbReference>
<comment type="caution">
    <text evidence="4">The sequence shown here is derived from an EMBL/GenBank/DDBJ whole genome shotgun (WGS) entry which is preliminary data.</text>
</comment>
<feature type="domain" description="Ricin B lectin" evidence="3">
    <location>
        <begin position="1815"/>
        <end position="1937"/>
    </location>
</feature>
<feature type="region of interest" description="Disordered" evidence="1">
    <location>
        <begin position="1755"/>
        <end position="1810"/>
    </location>
</feature>
<dbReference type="Pfam" id="PF14411">
    <property type="entry name" value="LHH"/>
    <property type="match status" value="1"/>
</dbReference>
<dbReference type="InterPro" id="IPR036844">
    <property type="entry name" value="Hint_dom_sf"/>
</dbReference>
<feature type="compositionally biased region" description="Polar residues" evidence="1">
    <location>
        <begin position="949"/>
        <end position="982"/>
    </location>
</feature>